<feature type="compositionally biased region" description="Low complexity" evidence="1">
    <location>
        <begin position="43"/>
        <end position="66"/>
    </location>
</feature>
<protein>
    <submittedName>
        <fullName evidence="2">Uncharacterized protein</fullName>
    </submittedName>
</protein>
<accession>A0AAP0E5B4</accession>
<evidence type="ECO:0000313" key="2">
    <source>
        <dbReference type="EMBL" id="KAK9085087.1"/>
    </source>
</evidence>
<dbReference type="Proteomes" id="UP001417504">
    <property type="component" value="Unassembled WGS sequence"/>
</dbReference>
<sequence>MSCQIIDRSRGLTSSTRINLLKRSTTGQTSKMEVKDRTQIKDANSSSSEANVAFSSNSDSNSKNKSFTVALKQDSNSESSDPIKMDKPSNQRKGRDKMASKASNGSLIGLTSRSKVEGKDNNIKCACQEVLKAKVLDHCESRETSLRNRKALELFNVQSNGKERVLNKNQLKANGPCVSIHKTGGKENNIGIVGRSRNDLKLRSDSNDKGLTNQKKLFKTPAFNIYNES</sequence>
<feature type="region of interest" description="Disordered" evidence="1">
    <location>
        <begin position="17"/>
        <end position="113"/>
    </location>
</feature>
<dbReference type="EMBL" id="JBBNAE010000011">
    <property type="protein sequence ID" value="KAK9085087.1"/>
    <property type="molecule type" value="Genomic_DNA"/>
</dbReference>
<feature type="compositionally biased region" description="Polar residues" evidence="1">
    <location>
        <begin position="17"/>
        <end position="31"/>
    </location>
</feature>
<gene>
    <name evidence="2" type="ORF">Sjap_025498</name>
</gene>
<keyword evidence="3" id="KW-1185">Reference proteome</keyword>
<comment type="caution">
    <text evidence="2">The sequence shown here is derived from an EMBL/GenBank/DDBJ whole genome shotgun (WGS) entry which is preliminary data.</text>
</comment>
<organism evidence="2 3">
    <name type="scientific">Stephania japonica</name>
    <dbReference type="NCBI Taxonomy" id="461633"/>
    <lineage>
        <taxon>Eukaryota</taxon>
        <taxon>Viridiplantae</taxon>
        <taxon>Streptophyta</taxon>
        <taxon>Embryophyta</taxon>
        <taxon>Tracheophyta</taxon>
        <taxon>Spermatophyta</taxon>
        <taxon>Magnoliopsida</taxon>
        <taxon>Ranunculales</taxon>
        <taxon>Menispermaceae</taxon>
        <taxon>Menispermoideae</taxon>
        <taxon>Cissampelideae</taxon>
        <taxon>Stephania</taxon>
    </lineage>
</organism>
<reference evidence="2 3" key="1">
    <citation type="submission" date="2024-01" db="EMBL/GenBank/DDBJ databases">
        <title>Genome assemblies of Stephania.</title>
        <authorList>
            <person name="Yang L."/>
        </authorList>
    </citation>
    <scope>NUCLEOTIDE SEQUENCE [LARGE SCALE GENOMIC DNA]</scope>
    <source>
        <strain evidence="2">QJT</strain>
        <tissue evidence="2">Leaf</tissue>
    </source>
</reference>
<evidence type="ECO:0000313" key="3">
    <source>
        <dbReference type="Proteomes" id="UP001417504"/>
    </source>
</evidence>
<evidence type="ECO:0000256" key="1">
    <source>
        <dbReference type="SAM" id="MobiDB-lite"/>
    </source>
</evidence>
<name>A0AAP0E5B4_9MAGN</name>
<feature type="compositionally biased region" description="Polar residues" evidence="1">
    <location>
        <begin position="101"/>
        <end position="113"/>
    </location>
</feature>
<dbReference type="AlphaFoldDB" id="A0AAP0E5B4"/>
<proteinExistence type="predicted"/>